<name>A0A3P7RWG3_9FIRM</name>
<evidence type="ECO:0000256" key="2">
    <source>
        <dbReference type="ARBA" id="ARBA00022729"/>
    </source>
</evidence>
<feature type="domain" description="SLH" evidence="4">
    <location>
        <begin position="92"/>
        <end position="147"/>
    </location>
</feature>
<dbReference type="InterPro" id="IPR051465">
    <property type="entry name" value="Cell_Envelope_Struct_Comp"/>
</dbReference>
<keyword evidence="6" id="KW-1185">Reference proteome</keyword>
<dbReference type="Pfam" id="PF11999">
    <property type="entry name" value="Ice_binding"/>
    <property type="match status" value="1"/>
</dbReference>
<evidence type="ECO:0000313" key="6">
    <source>
        <dbReference type="Proteomes" id="UP000279029"/>
    </source>
</evidence>
<comment type="similarity">
    <text evidence="1">Belongs to the ice-binding protein family.</text>
</comment>
<keyword evidence="3" id="KW-0677">Repeat</keyword>
<evidence type="ECO:0000259" key="4">
    <source>
        <dbReference type="PROSITE" id="PS51272"/>
    </source>
</evidence>
<dbReference type="InterPro" id="IPR001119">
    <property type="entry name" value="SLH_dom"/>
</dbReference>
<dbReference type="PANTHER" id="PTHR43308:SF5">
    <property type="entry name" value="S-LAYER PROTEIN _ PEPTIDOGLYCAN ENDO-BETA-N-ACETYLGLUCOSAMINIDASE"/>
    <property type="match status" value="1"/>
</dbReference>
<dbReference type="InterPro" id="IPR021884">
    <property type="entry name" value="Ice-bd_prot"/>
</dbReference>
<accession>A0A3P7RWG3</accession>
<proteinExistence type="inferred from homology"/>
<evidence type="ECO:0000256" key="3">
    <source>
        <dbReference type="ARBA" id="ARBA00022737"/>
    </source>
</evidence>
<dbReference type="Pfam" id="PF02368">
    <property type="entry name" value="Big_2"/>
    <property type="match status" value="1"/>
</dbReference>
<dbReference type="Proteomes" id="UP000279029">
    <property type="component" value="Chromosome"/>
</dbReference>
<sequence length="525" mass="54958">MKISHNNPIYKSLTVFLCFLMVFTVATPVFGASKDYESSWAKETIESALSSGIASGYPDGTFKPSNPVTRAEFLSLVNNVFGFTTSASTNYTDVSPTDWYAPAIGKAFAADYISGYPDGSMKPDAHISRQEVASILSRLKSLSATSDTPDFTDGSSIPAWSKQAIISVDEAKIMVGYPNGSFKPLAQTTRAEALVAITRAFNYNVVSEPIPVSSVGVTQDTMTLIVGGSTGTIALEITPNNATNQDVEWTSSDTSVATLENGIVTPIAEGTALIVVTSDEDQTKTATVTVTVEKSTEPTQPAETLIEPVDLGMAGDFVILSKTGISSVPNSVITGDIGVSPIADTAITGFSLTLDATNQFSVSDQVTGRVYAATYTSPTPSNLTTAISDMETAYTDAAGRAVNFTELHSGDLSGKTLVPGVYKWGTGVLMNSDVTLNGGPNDVWIFQIGEGITQANGTRITLTGGAKAENIFWQVAESVSIGTGSHFEGIVLSKTNITMGTNASINGRLLAQTAVTLDASSVVAP</sequence>
<dbReference type="InterPro" id="IPR003343">
    <property type="entry name" value="Big_2"/>
</dbReference>
<dbReference type="PANTHER" id="PTHR43308">
    <property type="entry name" value="OUTER MEMBRANE PROTEIN ALPHA-RELATED"/>
    <property type="match status" value="1"/>
</dbReference>
<protein>
    <recommendedName>
        <fullName evidence="4">SLH domain-containing protein</fullName>
    </recommendedName>
</protein>
<organism evidence="5 6">
    <name type="scientific">Petrocella atlantisensis</name>
    <dbReference type="NCBI Taxonomy" id="2173034"/>
    <lineage>
        <taxon>Bacteria</taxon>
        <taxon>Bacillati</taxon>
        <taxon>Bacillota</taxon>
        <taxon>Clostridia</taxon>
        <taxon>Lachnospirales</taxon>
        <taxon>Vallitaleaceae</taxon>
        <taxon>Petrocella</taxon>
    </lineage>
</organism>
<dbReference type="SUPFAM" id="SSF49373">
    <property type="entry name" value="Invasin/intimin cell-adhesion fragments"/>
    <property type="match status" value="1"/>
</dbReference>
<dbReference type="SMART" id="SM00635">
    <property type="entry name" value="BID_2"/>
    <property type="match status" value="1"/>
</dbReference>
<dbReference type="Gene3D" id="2.60.40.1080">
    <property type="match status" value="1"/>
</dbReference>
<keyword evidence="2" id="KW-0732">Signal</keyword>
<dbReference type="AlphaFoldDB" id="A0A3P7RWG3"/>
<dbReference type="EMBL" id="LR130778">
    <property type="protein sequence ID" value="VDN47032.1"/>
    <property type="molecule type" value="Genomic_DNA"/>
</dbReference>
<evidence type="ECO:0000313" key="5">
    <source>
        <dbReference type="EMBL" id="VDN47032.1"/>
    </source>
</evidence>
<dbReference type="PROSITE" id="PS51272">
    <property type="entry name" value="SLH"/>
    <property type="match status" value="3"/>
</dbReference>
<feature type="domain" description="SLH" evidence="4">
    <location>
        <begin position="148"/>
        <end position="211"/>
    </location>
</feature>
<dbReference type="OrthoDB" id="185675at2"/>
<evidence type="ECO:0000256" key="1">
    <source>
        <dbReference type="ARBA" id="ARBA00005445"/>
    </source>
</evidence>
<dbReference type="InterPro" id="IPR008964">
    <property type="entry name" value="Invasin/intimin_cell_adhesion"/>
</dbReference>
<dbReference type="Pfam" id="PF00395">
    <property type="entry name" value="SLH"/>
    <property type="match status" value="3"/>
</dbReference>
<reference evidence="5 6" key="1">
    <citation type="submission" date="2018-09" db="EMBL/GenBank/DDBJ databases">
        <authorList>
            <person name="Postec A."/>
        </authorList>
    </citation>
    <scope>NUCLEOTIDE SEQUENCE [LARGE SCALE GENOMIC DNA]</scope>
    <source>
        <strain evidence="5">70B-A</strain>
    </source>
</reference>
<dbReference type="RefSeq" id="WP_125136437.1">
    <property type="nucleotide sequence ID" value="NZ_LR130778.1"/>
</dbReference>
<feature type="domain" description="SLH" evidence="4">
    <location>
        <begin position="28"/>
        <end position="91"/>
    </location>
</feature>
<gene>
    <name evidence="5" type="ORF">PATL70BA_1157</name>
</gene>
<dbReference type="KEGG" id="cbar:PATL70BA_1157"/>